<keyword evidence="1" id="KW-1133">Transmembrane helix</keyword>
<dbReference type="EMBL" id="CP037954">
    <property type="protein sequence ID" value="QBO58407.1"/>
    <property type="molecule type" value="Genomic_DNA"/>
</dbReference>
<keyword evidence="1" id="KW-0472">Membrane</keyword>
<feature type="transmembrane region" description="Helical" evidence="1">
    <location>
        <begin position="6"/>
        <end position="22"/>
    </location>
</feature>
<name>A0A4P6ZFR7_9FLAO</name>
<proteinExistence type="predicted"/>
<gene>
    <name evidence="2" type="ORF">NBC122_01592</name>
</gene>
<evidence type="ECO:0000313" key="3">
    <source>
        <dbReference type="Proteomes" id="UP000294419"/>
    </source>
</evidence>
<keyword evidence="3" id="KW-1185">Reference proteome</keyword>
<evidence type="ECO:0000256" key="1">
    <source>
        <dbReference type="SAM" id="Phobius"/>
    </source>
</evidence>
<organism evidence="2 3">
    <name type="scientific">Chryseobacterium salivictor</name>
    <dbReference type="NCBI Taxonomy" id="2547600"/>
    <lineage>
        <taxon>Bacteria</taxon>
        <taxon>Pseudomonadati</taxon>
        <taxon>Bacteroidota</taxon>
        <taxon>Flavobacteriia</taxon>
        <taxon>Flavobacteriales</taxon>
        <taxon>Weeksellaceae</taxon>
        <taxon>Chryseobacterium group</taxon>
        <taxon>Chryseobacterium</taxon>
    </lineage>
</organism>
<dbReference type="Proteomes" id="UP000294419">
    <property type="component" value="Chromosome"/>
</dbReference>
<evidence type="ECO:0000313" key="2">
    <source>
        <dbReference type="EMBL" id="QBO58407.1"/>
    </source>
</evidence>
<accession>A0A4P6ZFR7</accession>
<keyword evidence="1" id="KW-0812">Transmembrane</keyword>
<dbReference type="AlphaFoldDB" id="A0A4P6ZFR7"/>
<dbReference type="KEGG" id="csal:NBC122_01592"/>
<sequence>MKTVKIYNVIAVIIILLLVIWVKQLRNDLQKTQDLLDQCSERYYKEVNKEKSYQHSKDLFPY</sequence>
<protein>
    <submittedName>
        <fullName evidence="2">Uncharacterized protein</fullName>
    </submittedName>
</protein>
<reference evidence="2 3" key="1">
    <citation type="submission" date="2019-03" db="EMBL/GenBank/DDBJ databases">
        <authorList>
            <person name="Kim H."/>
            <person name="Yu S.-M."/>
        </authorList>
    </citation>
    <scope>NUCLEOTIDE SEQUENCE [LARGE SCALE GENOMIC DNA]</scope>
    <source>
        <strain evidence="2 3">NBC122</strain>
    </source>
</reference>